<evidence type="ECO:0000313" key="3">
    <source>
        <dbReference type="EMBL" id="MCF1593733.1"/>
    </source>
</evidence>
<protein>
    <submittedName>
        <fullName evidence="3">RNA polymerase subunit sigma</fullName>
    </submittedName>
</protein>
<dbReference type="GO" id="GO:0006352">
    <property type="term" value="P:DNA-templated transcription initiation"/>
    <property type="evidence" value="ECO:0007669"/>
    <property type="project" value="InterPro"/>
</dbReference>
<dbReference type="PANTHER" id="PTHR30173">
    <property type="entry name" value="SIGMA 19 FACTOR"/>
    <property type="match status" value="1"/>
</dbReference>
<dbReference type="InterPro" id="IPR052704">
    <property type="entry name" value="ECF_Sigma-70_Domain"/>
</dbReference>
<reference evidence="3" key="1">
    <citation type="submission" date="2022-01" db="EMBL/GenBank/DDBJ databases">
        <title>Draft Genome Sequences of Seven Type Strains of the Genus Streptomyces.</title>
        <authorList>
            <person name="Aziz S."/>
            <person name="Coretto E."/>
            <person name="Chronakova A."/>
            <person name="Sproer C."/>
            <person name="Huber K."/>
            <person name="Nouioui I."/>
            <person name="Gross H."/>
        </authorList>
    </citation>
    <scope>NUCLEOTIDE SEQUENCE</scope>
    <source>
        <strain evidence="3">DSM 103493</strain>
    </source>
</reference>
<dbReference type="EMBL" id="JAKEIP010000022">
    <property type="protein sequence ID" value="MCF1593733.1"/>
    <property type="molecule type" value="Genomic_DNA"/>
</dbReference>
<evidence type="ECO:0000259" key="2">
    <source>
        <dbReference type="Pfam" id="PF04542"/>
    </source>
</evidence>
<dbReference type="InterPro" id="IPR032710">
    <property type="entry name" value="NTF2-like_dom_sf"/>
</dbReference>
<feature type="region of interest" description="Disordered" evidence="1">
    <location>
        <begin position="80"/>
        <end position="99"/>
    </location>
</feature>
<feature type="compositionally biased region" description="Polar residues" evidence="1">
    <location>
        <begin position="244"/>
        <end position="253"/>
    </location>
</feature>
<proteinExistence type="predicted"/>
<feature type="region of interest" description="Disordered" evidence="1">
    <location>
        <begin position="228"/>
        <end position="260"/>
    </location>
</feature>
<dbReference type="PANTHER" id="PTHR30173:SF43">
    <property type="entry name" value="ECF RNA POLYMERASE SIGMA FACTOR SIGI-RELATED"/>
    <property type="match status" value="1"/>
</dbReference>
<gene>
    <name evidence="3" type="ORF">L0P92_09160</name>
</gene>
<comment type="caution">
    <text evidence="3">The sequence shown here is derived from an EMBL/GenBank/DDBJ whole genome shotgun (WGS) entry which is preliminary data.</text>
</comment>
<dbReference type="AlphaFoldDB" id="A0A9X1PXV5"/>
<accession>A0A9X1PXV5</accession>
<dbReference type="GO" id="GO:0016987">
    <property type="term" value="F:sigma factor activity"/>
    <property type="evidence" value="ECO:0007669"/>
    <property type="project" value="TreeGrafter"/>
</dbReference>
<dbReference type="InterPro" id="IPR013325">
    <property type="entry name" value="RNA_pol_sigma_r2"/>
</dbReference>
<feature type="domain" description="RNA polymerase sigma-70 region 2" evidence="2">
    <location>
        <begin position="17"/>
        <end position="75"/>
    </location>
</feature>
<dbReference type="RefSeq" id="WP_234762019.1">
    <property type="nucleotide sequence ID" value="NZ_JAKEIP010000022.1"/>
</dbReference>
<sequence>MASADDAVPIAELLDERRYLLDVAYRMLGGGCEAEGVVAETYRRWFELPEAERARITAPRSWLTKVAEGICRSRLAPPVRDRAAQPGTGGPVPRCADPPDRACRLRRARSTSTERHDEVARAVRRACATEDEALLASLLAADATAVFDGGGKVRTLIEPVRGGPQVARSLLTLLARHPRTTLDTRPVNGRTGLVVRYDGQVAAVITLDVAAPHVAQVWVTLNPDKLRTWNRPGRRHPPRGGSVAQPQAITGTNGRAGTGT</sequence>
<evidence type="ECO:0000313" key="4">
    <source>
        <dbReference type="Proteomes" id="UP001139384"/>
    </source>
</evidence>
<dbReference type="SUPFAM" id="SSF54427">
    <property type="entry name" value="NTF2-like"/>
    <property type="match status" value="1"/>
</dbReference>
<keyword evidence="4" id="KW-1185">Reference proteome</keyword>
<organism evidence="3 4">
    <name type="scientific">Streptomyces muensis</name>
    <dbReference type="NCBI Taxonomy" id="1077944"/>
    <lineage>
        <taxon>Bacteria</taxon>
        <taxon>Bacillati</taxon>
        <taxon>Actinomycetota</taxon>
        <taxon>Actinomycetes</taxon>
        <taxon>Kitasatosporales</taxon>
        <taxon>Streptomycetaceae</taxon>
        <taxon>Streptomyces</taxon>
    </lineage>
</organism>
<dbReference type="SUPFAM" id="SSF88946">
    <property type="entry name" value="Sigma2 domain of RNA polymerase sigma factors"/>
    <property type="match status" value="1"/>
</dbReference>
<dbReference type="Proteomes" id="UP001139384">
    <property type="component" value="Unassembled WGS sequence"/>
</dbReference>
<name>A0A9X1PXV5_STRM4</name>
<dbReference type="InterPro" id="IPR007627">
    <property type="entry name" value="RNA_pol_sigma70_r2"/>
</dbReference>
<dbReference type="Pfam" id="PF04542">
    <property type="entry name" value="Sigma70_r2"/>
    <property type="match status" value="1"/>
</dbReference>
<evidence type="ECO:0000256" key="1">
    <source>
        <dbReference type="SAM" id="MobiDB-lite"/>
    </source>
</evidence>